<feature type="transmembrane region" description="Helical" evidence="2">
    <location>
        <begin position="278"/>
        <end position="301"/>
    </location>
</feature>
<evidence type="ECO:0000256" key="2">
    <source>
        <dbReference type="SAM" id="Phobius"/>
    </source>
</evidence>
<feature type="transmembrane region" description="Helical" evidence="2">
    <location>
        <begin position="238"/>
        <end position="257"/>
    </location>
</feature>
<dbReference type="Pfam" id="PF01554">
    <property type="entry name" value="MatE"/>
    <property type="match status" value="1"/>
</dbReference>
<sequence length="361" mass="39441">MVEAMSSEQSAQNELVGGLAISQLVGEEDHDRDRGGAQETGLKRRLWVETKKLWHLVGPTILSRICTATFAVVTQAFAGHLGDVELASISIVNTVILGFCFGLVIILEYRENLGRDDNTVDFVRVAPNPRDLRIRRTSSSLRQPRVLSGDLVSSPSSDRSRWKTANITVLENWYYRILVLMTGNLKNSTLALDALLVCMNVNAWEMMIPISFCAAIGVRVANELGAGNGKGAKFATKVSVGQSLSIGILFSLLIIIFNHKLAMIFSSSHDVIQAVGKLSYLLALTILFNSVQPVLSGVAVGSGWQSWVAYINIGCYYLIGIPVGLLLGRVFNFGVKAQKAVLWVKHLSSPNPDDDHLMVEN</sequence>
<evidence type="ECO:0000313" key="3">
    <source>
        <dbReference type="EMBL" id="KAF7153807.1"/>
    </source>
</evidence>
<name>A0A834LWV6_RHOSS</name>
<dbReference type="PANTHER" id="PTHR11206">
    <property type="entry name" value="MULTIDRUG RESISTANCE PROTEIN"/>
    <property type="match status" value="1"/>
</dbReference>
<dbReference type="EMBL" id="WJXA01000001">
    <property type="protein sequence ID" value="KAF7153807.1"/>
    <property type="molecule type" value="Genomic_DNA"/>
</dbReference>
<gene>
    <name evidence="3" type="ORF">RHSIM_Rhsim01G0232800</name>
</gene>
<comment type="caution">
    <text evidence="3">The sequence shown here is derived from an EMBL/GenBank/DDBJ whole genome shotgun (WGS) entry which is preliminary data.</text>
</comment>
<feature type="transmembrane region" description="Helical" evidence="2">
    <location>
        <begin position="190"/>
        <end position="218"/>
    </location>
</feature>
<dbReference type="AlphaFoldDB" id="A0A834LWV6"/>
<feature type="transmembrane region" description="Helical" evidence="2">
    <location>
        <begin position="307"/>
        <end position="328"/>
    </location>
</feature>
<dbReference type="OrthoDB" id="2126698at2759"/>
<organism evidence="3 4">
    <name type="scientific">Rhododendron simsii</name>
    <name type="common">Sims's rhododendron</name>
    <dbReference type="NCBI Taxonomy" id="118357"/>
    <lineage>
        <taxon>Eukaryota</taxon>
        <taxon>Viridiplantae</taxon>
        <taxon>Streptophyta</taxon>
        <taxon>Embryophyta</taxon>
        <taxon>Tracheophyta</taxon>
        <taxon>Spermatophyta</taxon>
        <taxon>Magnoliopsida</taxon>
        <taxon>eudicotyledons</taxon>
        <taxon>Gunneridae</taxon>
        <taxon>Pentapetalae</taxon>
        <taxon>asterids</taxon>
        <taxon>Ericales</taxon>
        <taxon>Ericaceae</taxon>
        <taxon>Ericoideae</taxon>
        <taxon>Rhodoreae</taxon>
        <taxon>Rhododendron</taxon>
    </lineage>
</organism>
<reference evidence="3" key="1">
    <citation type="submission" date="2019-11" db="EMBL/GenBank/DDBJ databases">
        <authorList>
            <person name="Liu Y."/>
            <person name="Hou J."/>
            <person name="Li T.-Q."/>
            <person name="Guan C.-H."/>
            <person name="Wu X."/>
            <person name="Wu H.-Z."/>
            <person name="Ling F."/>
            <person name="Zhang R."/>
            <person name="Shi X.-G."/>
            <person name="Ren J.-P."/>
            <person name="Chen E.-F."/>
            <person name="Sun J.-M."/>
        </authorList>
    </citation>
    <scope>NUCLEOTIDE SEQUENCE</scope>
    <source>
        <strain evidence="3">Adult_tree_wgs_1</strain>
        <tissue evidence="3">Leaves</tissue>
    </source>
</reference>
<protein>
    <submittedName>
        <fullName evidence="3">Uncharacterized protein</fullName>
    </submittedName>
</protein>
<evidence type="ECO:0000256" key="1">
    <source>
        <dbReference type="ARBA" id="ARBA00010199"/>
    </source>
</evidence>
<feature type="transmembrane region" description="Helical" evidence="2">
    <location>
        <begin position="86"/>
        <end position="107"/>
    </location>
</feature>
<dbReference type="GO" id="GO:0016020">
    <property type="term" value="C:membrane"/>
    <property type="evidence" value="ECO:0007669"/>
    <property type="project" value="InterPro"/>
</dbReference>
<keyword evidence="4" id="KW-1185">Reference proteome</keyword>
<comment type="similarity">
    <text evidence="1">Belongs to the multi antimicrobial extrusion (MATE) (TC 2.A.66.1) family.</text>
</comment>
<dbReference type="InterPro" id="IPR002528">
    <property type="entry name" value="MATE_fam"/>
</dbReference>
<evidence type="ECO:0000313" key="4">
    <source>
        <dbReference type="Proteomes" id="UP000626092"/>
    </source>
</evidence>
<keyword evidence="2" id="KW-0472">Membrane</keyword>
<dbReference type="Proteomes" id="UP000626092">
    <property type="component" value="Unassembled WGS sequence"/>
</dbReference>
<proteinExistence type="inferred from homology"/>
<accession>A0A834LWV6</accession>
<keyword evidence="2" id="KW-0812">Transmembrane</keyword>
<keyword evidence="2" id="KW-1133">Transmembrane helix</keyword>
<dbReference type="GO" id="GO:0042910">
    <property type="term" value="F:xenobiotic transmembrane transporter activity"/>
    <property type="evidence" value="ECO:0007669"/>
    <property type="project" value="InterPro"/>
</dbReference>
<dbReference type="GO" id="GO:0015297">
    <property type="term" value="F:antiporter activity"/>
    <property type="evidence" value="ECO:0007669"/>
    <property type="project" value="InterPro"/>
</dbReference>
<feature type="transmembrane region" description="Helical" evidence="2">
    <location>
        <begin position="53"/>
        <end position="74"/>
    </location>
</feature>